<name>A0A820GSX5_9BILA</name>
<evidence type="ECO:0000313" key="3">
    <source>
        <dbReference type="Proteomes" id="UP000663866"/>
    </source>
</evidence>
<sequence length="50" mass="5638">EMNEFKLANKKALKSNASPQTIPAPAPAPPPLQQHQSEQQVRIHQDVNFY</sequence>
<comment type="caution">
    <text evidence="2">The sequence shown here is derived from an EMBL/GenBank/DDBJ whole genome shotgun (WGS) entry which is preliminary data.</text>
</comment>
<organism evidence="2 3">
    <name type="scientific">Rotaria magnacalcarata</name>
    <dbReference type="NCBI Taxonomy" id="392030"/>
    <lineage>
        <taxon>Eukaryota</taxon>
        <taxon>Metazoa</taxon>
        <taxon>Spiralia</taxon>
        <taxon>Gnathifera</taxon>
        <taxon>Rotifera</taxon>
        <taxon>Eurotatoria</taxon>
        <taxon>Bdelloidea</taxon>
        <taxon>Philodinida</taxon>
        <taxon>Philodinidae</taxon>
        <taxon>Rotaria</taxon>
    </lineage>
</organism>
<protein>
    <submittedName>
        <fullName evidence="2">Uncharacterized protein</fullName>
    </submittedName>
</protein>
<dbReference type="AlphaFoldDB" id="A0A820GSX5"/>
<feature type="compositionally biased region" description="Pro residues" evidence="1">
    <location>
        <begin position="22"/>
        <end position="32"/>
    </location>
</feature>
<dbReference type="Proteomes" id="UP000663866">
    <property type="component" value="Unassembled WGS sequence"/>
</dbReference>
<gene>
    <name evidence="2" type="ORF">OVN521_LOCUS30665</name>
</gene>
<feature type="region of interest" description="Disordered" evidence="1">
    <location>
        <begin position="1"/>
        <end position="50"/>
    </location>
</feature>
<keyword evidence="3" id="KW-1185">Reference proteome</keyword>
<feature type="compositionally biased region" description="Basic and acidic residues" evidence="1">
    <location>
        <begin position="41"/>
        <end position="50"/>
    </location>
</feature>
<proteinExistence type="predicted"/>
<evidence type="ECO:0000313" key="2">
    <source>
        <dbReference type="EMBL" id="CAF4283645.1"/>
    </source>
</evidence>
<dbReference type="EMBL" id="CAJOBG010011272">
    <property type="protein sequence ID" value="CAF4283645.1"/>
    <property type="molecule type" value="Genomic_DNA"/>
</dbReference>
<evidence type="ECO:0000256" key="1">
    <source>
        <dbReference type="SAM" id="MobiDB-lite"/>
    </source>
</evidence>
<accession>A0A820GSX5</accession>
<feature type="non-terminal residue" evidence="2">
    <location>
        <position position="1"/>
    </location>
</feature>
<reference evidence="2" key="1">
    <citation type="submission" date="2021-02" db="EMBL/GenBank/DDBJ databases">
        <authorList>
            <person name="Nowell W R."/>
        </authorList>
    </citation>
    <scope>NUCLEOTIDE SEQUENCE</scope>
</reference>